<keyword evidence="2" id="KW-0808">Transferase</keyword>
<dbReference type="Pfam" id="PF07804">
    <property type="entry name" value="HipA_C"/>
    <property type="match status" value="1"/>
</dbReference>
<proteinExistence type="inferred from homology"/>
<evidence type="ECO:0000313" key="6">
    <source>
        <dbReference type="Proteomes" id="UP000422108"/>
    </source>
</evidence>
<evidence type="ECO:0000256" key="2">
    <source>
        <dbReference type="ARBA" id="ARBA00022679"/>
    </source>
</evidence>
<dbReference type="GO" id="GO:0005829">
    <property type="term" value="C:cytosol"/>
    <property type="evidence" value="ECO:0007669"/>
    <property type="project" value="TreeGrafter"/>
</dbReference>
<dbReference type="PANTHER" id="PTHR37419:SF1">
    <property type="entry name" value="SERINE_THREONINE-PROTEIN KINASE TOXIN HIPA"/>
    <property type="match status" value="1"/>
</dbReference>
<dbReference type="InterPro" id="IPR012893">
    <property type="entry name" value="HipA-like_C"/>
</dbReference>
<dbReference type="PANTHER" id="PTHR37419">
    <property type="entry name" value="SERINE/THREONINE-PROTEIN KINASE TOXIN HIPA"/>
    <property type="match status" value="1"/>
</dbReference>
<dbReference type="InterPro" id="IPR052028">
    <property type="entry name" value="HipA_Ser/Thr_kinase"/>
</dbReference>
<name>A0A5K8AIY1_9BACT</name>
<evidence type="ECO:0000313" key="5">
    <source>
        <dbReference type="EMBL" id="BBO91704.1"/>
    </source>
</evidence>
<dbReference type="Proteomes" id="UP000422108">
    <property type="component" value="Chromosome"/>
</dbReference>
<sequence>MNTCLITYATCEGRYSPQGLRKLSRSLKQLKDFPYTAADQIVEAAARAPKMSIQGVQPKLSAVLNARQNGFELVDTGGRYILKPQNPQYRHLPENEDLSMRLAEAAGIPVPLHGLIYSKDGSLTYFIKRFDREGKKKIAVEDFAQLMGLNRDTKYDASMEKVAQVIDRYCTFPAVEKIKLFRLTLVNFLVGNEDMHVKNFSLMTRQGKVELTPAYDILNTTIVLSKAKEEIALPIKGKKRKLSADILVDYFGLTRLELNRKIVSSVLETFKNVSSIWNNLIAVSFLPNEVKTEYKRLVDERFERLLKGSFLLSK</sequence>
<organism evidence="5 6">
    <name type="scientific">Desulfosarcina ovata subsp. ovata</name>
    <dbReference type="NCBI Taxonomy" id="2752305"/>
    <lineage>
        <taxon>Bacteria</taxon>
        <taxon>Pseudomonadati</taxon>
        <taxon>Thermodesulfobacteriota</taxon>
        <taxon>Desulfobacteria</taxon>
        <taxon>Desulfobacterales</taxon>
        <taxon>Desulfosarcinaceae</taxon>
        <taxon>Desulfosarcina</taxon>
    </lineage>
</organism>
<dbReference type="EMBL" id="AP021879">
    <property type="protein sequence ID" value="BBO91704.1"/>
    <property type="molecule type" value="Genomic_DNA"/>
</dbReference>
<dbReference type="GO" id="GO:0004674">
    <property type="term" value="F:protein serine/threonine kinase activity"/>
    <property type="evidence" value="ECO:0007669"/>
    <property type="project" value="TreeGrafter"/>
</dbReference>
<keyword evidence="3 5" id="KW-0418">Kinase</keyword>
<evidence type="ECO:0000256" key="3">
    <source>
        <dbReference type="ARBA" id="ARBA00022777"/>
    </source>
</evidence>
<accession>A0A5K8AIY1</accession>
<dbReference type="AlphaFoldDB" id="A0A5K8AIY1"/>
<gene>
    <name evidence="5" type="ORF">DSCOOX_48840</name>
</gene>
<comment type="similarity">
    <text evidence="1">Belongs to the HipA Ser/Thr kinase family.</text>
</comment>
<keyword evidence="6" id="KW-1185">Reference proteome</keyword>
<evidence type="ECO:0000256" key="1">
    <source>
        <dbReference type="ARBA" id="ARBA00010164"/>
    </source>
</evidence>
<dbReference type="Gene3D" id="1.10.1070.20">
    <property type="match status" value="1"/>
</dbReference>
<evidence type="ECO:0000259" key="4">
    <source>
        <dbReference type="Pfam" id="PF07804"/>
    </source>
</evidence>
<reference evidence="5 6" key="1">
    <citation type="submission" date="2019-11" db="EMBL/GenBank/DDBJ databases">
        <title>Comparative genomics of hydrocarbon-degrading Desulfosarcina strains.</title>
        <authorList>
            <person name="Watanabe M."/>
            <person name="Kojima H."/>
            <person name="Fukui M."/>
        </authorList>
    </citation>
    <scope>NUCLEOTIDE SEQUENCE [LARGE SCALE GENOMIC DNA]</scope>
    <source>
        <strain evidence="6">oXyS1</strain>
    </source>
</reference>
<dbReference type="RefSeq" id="WP_155312574.1">
    <property type="nucleotide sequence ID" value="NZ_AP021879.1"/>
</dbReference>
<protein>
    <submittedName>
        <fullName evidence="5">Phosphatidylinositol kinase</fullName>
    </submittedName>
</protein>
<feature type="domain" description="HipA-like C-terminal" evidence="4">
    <location>
        <begin position="51"/>
        <end position="271"/>
    </location>
</feature>